<evidence type="ECO:0000313" key="7">
    <source>
        <dbReference type="Proteomes" id="UP001145021"/>
    </source>
</evidence>
<organism evidence="6 7">
    <name type="scientific">Coemansia asiatica</name>
    <dbReference type="NCBI Taxonomy" id="1052880"/>
    <lineage>
        <taxon>Eukaryota</taxon>
        <taxon>Fungi</taxon>
        <taxon>Fungi incertae sedis</taxon>
        <taxon>Zoopagomycota</taxon>
        <taxon>Kickxellomycotina</taxon>
        <taxon>Kickxellomycetes</taxon>
        <taxon>Kickxellales</taxon>
        <taxon>Kickxellaceae</taxon>
        <taxon>Coemansia</taxon>
    </lineage>
</organism>
<feature type="region of interest" description="Disordered" evidence="3">
    <location>
        <begin position="1"/>
        <end position="66"/>
    </location>
</feature>
<dbReference type="InterPro" id="IPR044215">
    <property type="entry name" value="PIG-H"/>
</dbReference>
<feature type="compositionally biased region" description="Polar residues" evidence="3">
    <location>
        <begin position="9"/>
        <end position="21"/>
    </location>
</feature>
<feature type="region of interest" description="Disordered" evidence="3">
    <location>
        <begin position="81"/>
        <end position="142"/>
    </location>
</feature>
<name>A0A9W8CLM9_9FUNG</name>
<keyword evidence="4" id="KW-1133">Transmembrane helix</keyword>
<dbReference type="InterPro" id="IPR019328">
    <property type="entry name" value="PIGH-H_dom"/>
</dbReference>
<keyword evidence="4" id="KW-0812">Transmembrane</keyword>
<dbReference type="PANTHER" id="PTHR15231:SF1">
    <property type="entry name" value="PHOSPHATIDYLINOSITOL N-ACETYLGLUCOSAMINYLTRANSFERASE SUBUNIT H"/>
    <property type="match status" value="1"/>
</dbReference>
<gene>
    <name evidence="6" type="ORF">LPJ64_001827</name>
</gene>
<reference evidence="6" key="1">
    <citation type="submission" date="2022-07" db="EMBL/GenBank/DDBJ databases">
        <title>Phylogenomic reconstructions and comparative analyses of Kickxellomycotina fungi.</title>
        <authorList>
            <person name="Reynolds N.K."/>
            <person name="Stajich J.E."/>
            <person name="Barry K."/>
            <person name="Grigoriev I.V."/>
            <person name="Crous P."/>
            <person name="Smith M.E."/>
        </authorList>
    </citation>
    <scope>NUCLEOTIDE SEQUENCE</scope>
    <source>
        <strain evidence="6">NBRC 105413</strain>
    </source>
</reference>
<accession>A0A9W8CLM9</accession>
<evidence type="ECO:0000313" key="6">
    <source>
        <dbReference type="EMBL" id="KAJ1646713.1"/>
    </source>
</evidence>
<dbReference type="EMBL" id="JANBOH010000051">
    <property type="protein sequence ID" value="KAJ1646713.1"/>
    <property type="molecule type" value="Genomic_DNA"/>
</dbReference>
<dbReference type="GO" id="GO:0006506">
    <property type="term" value="P:GPI anchor biosynthetic process"/>
    <property type="evidence" value="ECO:0007669"/>
    <property type="project" value="InterPro"/>
</dbReference>
<comment type="caution">
    <text evidence="6">The sequence shown here is derived from an EMBL/GenBank/DDBJ whole genome shotgun (WGS) entry which is preliminary data.</text>
</comment>
<protein>
    <recommendedName>
        <fullName evidence="5">Phosphatidylinositol N-acetylglucosaminyltransferase subunit H conserved domain-containing protein</fullName>
    </recommendedName>
</protein>
<sequence>MRRLRRVISRQSTSPQASPVPNTELGGAGWSRDTQDSHPILQAASSDSVGAGAGSASISGGGRDPSFLSFLGRSSLKRRNSGANAASMHRLSQSFSSPNSGLRDWRTLRENTSTPASTTKHKRTLSSILPLSPPQPPPLRPRQSAVLPEPQMPDFIGYPPGGQEIHDSGLLVRCEQKSPDICEYTVSRDSAGLRFSDMLAIALVSWAGHIFFRGPLLLAFLPMLVYLIRSSLQVYQESLVVIRNVGIQTEAVTLAGFRSVRSFELSQIEDLIIHEALQLFEYRYYMAILPKDPKDNIVIMFPHLLPRLGGLLPVYHGSRHLLFRNK</sequence>
<evidence type="ECO:0000256" key="2">
    <source>
        <dbReference type="ARBA" id="ARBA00009610"/>
    </source>
</evidence>
<evidence type="ECO:0000259" key="5">
    <source>
        <dbReference type="Pfam" id="PF10181"/>
    </source>
</evidence>
<comment type="pathway">
    <text evidence="1">Glycolipid biosynthesis; glycosylphosphatidylinositol-anchor biosynthesis.</text>
</comment>
<feature type="compositionally biased region" description="Polar residues" evidence="3">
    <location>
        <begin position="90"/>
        <end position="100"/>
    </location>
</feature>
<dbReference type="PANTHER" id="PTHR15231">
    <property type="entry name" value="PHOSPHATIDYLINOSITOL N-ACETYLGLUCOSAMINYLTRANSFERASE SUBUNIT H"/>
    <property type="match status" value="1"/>
</dbReference>
<dbReference type="Pfam" id="PF10181">
    <property type="entry name" value="PIG-H"/>
    <property type="match status" value="1"/>
</dbReference>
<evidence type="ECO:0000256" key="3">
    <source>
        <dbReference type="SAM" id="MobiDB-lite"/>
    </source>
</evidence>
<comment type="similarity">
    <text evidence="2">Belongs to the PIGH family.</text>
</comment>
<evidence type="ECO:0000256" key="1">
    <source>
        <dbReference type="ARBA" id="ARBA00004687"/>
    </source>
</evidence>
<feature type="compositionally biased region" description="Pro residues" evidence="3">
    <location>
        <begin position="131"/>
        <end position="140"/>
    </location>
</feature>
<keyword evidence="7" id="KW-1185">Reference proteome</keyword>
<dbReference type="Proteomes" id="UP001145021">
    <property type="component" value="Unassembled WGS sequence"/>
</dbReference>
<keyword evidence="4" id="KW-0472">Membrane</keyword>
<proteinExistence type="inferred from homology"/>
<evidence type="ECO:0000256" key="4">
    <source>
        <dbReference type="SAM" id="Phobius"/>
    </source>
</evidence>
<dbReference type="GO" id="GO:0000506">
    <property type="term" value="C:glycosylphosphatidylinositol-N-acetylglucosaminyltransferase (GPI-GnT) complex"/>
    <property type="evidence" value="ECO:0007669"/>
    <property type="project" value="InterPro"/>
</dbReference>
<feature type="domain" description="Phosphatidylinositol N-acetylglucosaminyltransferase subunit H conserved" evidence="5">
    <location>
        <begin position="238"/>
        <end position="302"/>
    </location>
</feature>
<feature type="transmembrane region" description="Helical" evidence="4">
    <location>
        <begin position="198"/>
        <end position="228"/>
    </location>
</feature>
<dbReference type="AlphaFoldDB" id="A0A9W8CLM9"/>
<feature type="compositionally biased region" description="Low complexity" evidence="3">
    <location>
        <begin position="43"/>
        <end position="58"/>
    </location>
</feature>